<evidence type="ECO:0000256" key="10">
    <source>
        <dbReference type="SAM" id="Phobius"/>
    </source>
</evidence>
<keyword evidence="17" id="KW-1185">Reference proteome</keyword>
<keyword evidence="6 10" id="KW-1133">Transmembrane helix</keyword>
<dbReference type="NCBIfam" id="TIGR00229">
    <property type="entry name" value="sensory_box"/>
    <property type="match status" value="2"/>
</dbReference>
<dbReference type="PROSITE" id="PS50110">
    <property type="entry name" value="RESPONSE_REGULATORY"/>
    <property type="match status" value="1"/>
</dbReference>
<dbReference type="PANTHER" id="PTHR43065">
    <property type="entry name" value="SENSOR HISTIDINE KINASE"/>
    <property type="match status" value="1"/>
</dbReference>
<evidence type="ECO:0000313" key="16">
    <source>
        <dbReference type="EMBL" id="GAA0760082.1"/>
    </source>
</evidence>
<dbReference type="Pfam" id="PF02518">
    <property type="entry name" value="HATPase_c"/>
    <property type="match status" value="1"/>
</dbReference>
<dbReference type="EC" id="2.7.13.3" evidence="3"/>
<evidence type="ECO:0000259" key="12">
    <source>
        <dbReference type="PROSITE" id="PS50110"/>
    </source>
</evidence>
<evidence type="ECO:0000256" key="3">
    <source>
        <dbReference type="ARBA" id="ARBA00012438"/>
    </source>
</evidence>
<dbReference type="InterPro" id="IPR006189">
    <property type="entry name" value="CHASE_dom"/>
</dbReference>
<dbReference type="PROSITE" id="PS50113">
    <property type="entry name" value="PAC"/>
    <property type="match status" value="1"/>
</dbReference>
<organism evidence="16 17">
    <name type="scientific">Ideonella azotifigens</name>
    <dbReference type="NCBI Taxonomy" id="513160"/>
    <lineage>
        <taxon>Bacteria</taxon>
        <taxon>Pseudomonadati</taxon>
        <taxon>Pseudomonadota</taxon>
        <taxon>Betaproteobacteria</taxon>
        <taxon>Burkholderiales</taxon>
        <taxon>Sphaerotilaceae</taxon>
        <taxon>Ideonella</taxon>
    </lineage>
</organism>
<evidence type="ECO:0000256" key="7">
    <source>
        <dbReference type="ARBA" id="ARBA00023136"/>
    </source>
</evidence>
<dbReference type="SUPFAM" id="SSF52172">
    <property type="entry name" value="CheY-like"/>
    <property type="match status" value="1"/>
</dbReference>
<keyword evidence="7 10" id="KW-0472">Membrane</keyword>
<dbReference type="Gene3D" id="3.30.450.350">
    <property type="entry name" value="CHASE domain"/>
    <property type="match status" value="1"/>
</dbReference>
<dbReference type="InterPro" id="IPR000014">
    <property type="entry name" value="PAS"/>
</dbReference>
<feature type="domain" description="PAS" evidence="13">
    <location>
        <begin position="377"/>
        <end position="432"/>
    </location>
</feature>
<feature type="domain" description="CHASE" evidence="15">
    <location>
        <begin position="162"/>
        <end position="319"/>
    </location>
</feature>
<dbReference type="RefSeq" id="WP_231010026.1">
    <property type="nucleotide sequence ID" value="NZ_BAAAEW010000026.1"/>
</dbReference>
<name>A0ABP3VMX7_9BURK</name>
<dbReference type="InterPro" id="IPR004358">
    <property type="entry name" value="Sig_transdc_His_kin-like_C"/>
</dbReference>
<dbReference type="SMART" id="SM00448">
    <property type="entry name" value="REC"/>
    <property type="match status" value="1"/>
</dbReference>
<dbReference type="Proteomes" id="UP001500279">
    <property type="component" value="Unassembled WGS sequence"/>
</dbReference>
<dbReference type="EMBL" id="BAAAEW010000026">
    <property type="protein sequence ID" value="GAA0760082.1"/>
    <property type="molecule type" value="Genomic_DNA"/>
</dbReference>
<dbReference type="InterPro" id="IPR035965">
    <property type="entry name" value="PAS-like_dom_sf"/>
</dbReference>
<dbReference type="InterPro" id="IPR005467">
    <property type="entry name" value="His_kinase_dom"/>
</dbReference>
<gene>
    <name evidence="16" type="ORF">GCM10009107_42180</name>
</gene>
<evidence type="ECO:0000256" key="1">
    <source>
        <dbReference type="ARBA" id="ARBA00000085"/>
    </source>
</evidence>
<evidence type="ECO:0000259" key="13">
    <source>
        <dbReference type="PROSITE" id="PS50112"/>
    </source>
</evidence>
<dbReference type="SUPFAM" id="SSF55874">
    <property type="entry name" value="ATPase domain of HSP90 chaperone/DNA topoisomerase II/histidine kinase"/>
    <property type="match status" value="1"/>
</dbReference>
<dbReference type="SMART" id="SM00091">
    <property type="entry name" value="PAS"/>
    <property type="match status" value="1"/>
</dbReference>
<dbReference type="InterPro" id="IPR011006">
    <property type="entry name" value="CheY-like_superfamily"/>
</dbReference>
<dbReference type="SUPFAM" id="SSF47384">
    <property type="entry name" value="Homodimeric domain of signal transducing histidine kinase"/>
    <property type="match status" value="1"/>
</dbReference>
<dbReference type="Gene3D" id="3.30.565.10">
    <property type="entry name" value="Histidine kinase-like ATPase, C-terminal domain"/>
    <property type="match status" value="1"/>
</dbReference>
<dbReference type="SMART" id="SM00086">
    <property type="entry name" value="PAC"/>
    <property type="match status" value="1"/>
</dbReference>
<dbReference type="Pfam" id="PF00072">
    <property type="entry name" value="Response_reg"/>
    <property type="match status" value="1"/>
</dbReference>
<evidence type="ECO:0000259" key="15">
    <source>
        <dbReference type="PROSITE" id="PS50839"/>
    </source>
</evidence>
<dbReference type="InterPro" id="IPR036890">
    <property type="entry name" value="HATPase_C_sf"/>
</dbReference>
<evidence type="ECO:0000256" key="4">
    <source>
        <dbReference type="ARBA" id="ARBA00022553"/>
    </source>
</evidence>
<dbReference type="Gene3D" id="1.10.287.130">
    <property type="match status" value="1"/>
</dbReference>
<evidence type="ECO:0000256" key="6">
    <source>
        <dbReference type="ARBA" id="ARBA00022989"/>
    </source>
</evidence>
<evidence type="ECO:0000256" key="9">
    <source>
        <dbReference type="SAM" id="MobiDB-lite"/>
    </source>
</evidence>
<dbReference type="Pfam" id="PF03924">
    <property type="entry name" value="CHASE"/>
    <property type="match status" value="1"/>
</dbReference>
<feature type="domain" description="PAC" evidence="14">
    <location>
        <begin position="462"/>
        <end position="514"/>
    </location>
</feature>
<dbReference type="SUPFAM" id="SSF55785">
    <property type="entry name" value="PYP-like sensor domain (PAS domain)"/>
    <property type="match status" value="1"/>
</dbReference>
<evidence type="ECO:0000256" key="5">
    <source>
        <dbReference type="ARBA" id="ARBA00022692"/>
    </source>
</evidence>
<keyword evidence="5 10" id="KW-0812">Transmembrane</keyword>
<dbReference type="InterPro" id="IPR000700">
    <property type="entry name" value="PAS-assoc_C"/>
</dbReference>
<dbReference type="InterPro" id="IPR042240">
    <property type="entry name" value="CHASE_sf"/>
</dbReference>
<sequence length="914" mass="97312">MPPPSLSRWFRRASHWPGQRPRGDAAQAWWLRAGWLPLFVGVLSLAVTGWLWRHEYQVRRELLQSAFHASLRQLSGRIDQRLASYEQMLRGAQGLLAAKGPLSPPEFERYMDSLLAGSNHTGLRALAYHPAPGVPAELAGTRLSAPGQPGDPGHFAGNPWLDPQLRPAMLQARDAGQVALSGRVALVPRAGHPTGSGFLMFLPVYRGEAGSRQDGGLATPGLGLAPAARQARLVGWVWATFSVEDMMSSLYGERVPGLGLSLYEGVTPEPGALMYQASGSQPDEGGDAVAASAPPEDEGSAPMEAQEYLALAGRSWTLVVRSEPEFERRMGGGAARTIAAAGLVLSLLLAVLTSQLQRGRAQALRLARFATGELRESEARYRRIVETTSEGIWMLDAEGRTSFANPRLALMLGWPLRALQGQPLGDFLTADSPPLPQLPWLHEGAPAPGGDQTGPAAALPTLQCELCLRRADGQLLWAELSFSCIPAAAGQPPGALAMVSDITARKQAEREQARLEAQLRESQKLEAIGTLAGGIAHDFNNILAAILGNVALARQQLAAGQGERSAHECLGRIEESGSRARSLVQQILAFSRQQAPALLSQPLQPLVEEAARLLRATLPAGVQLELALSSTPLPVRADATQIQQVLMNLCTNAWHAMNGRGNGRNSGRIEIGLAAQSLSAPLPERLAGLAPGDYARLWVSDDGCGMSADTLARLFEPFFTTKGVGHGTGLGLAVVHGIVATHRGSITVDSSPGAGSCFTLYLPLADEPVAQPPSAPAPAPAGTAGQGEHVLVVDDDPAIGLIVERLLQTAGYRVTLFEQSPAALTELRHNAAAYDLLLSDFNMPELSGLELAQASAELRPELPVVISSGYLSDEVRQAAREAGVKALLQKEFSVEQLPALVRRVLDERPKRPPA</sequence>
<accession>A0ABP3VMX7</accession>
<feature type="region of interest" description="Disordered" evidence="9">
    <location>
        <begin position="277"/>
        <end position="300"/>
    </location>
</feature>
<comment type="subcellular location">
    <subcellularLocation>
        <location evidence="2">Membrane</location>
    </subcellularLocation>
</comment>
<dbReference type="CDD" id="cd00130">
    <property type="entry name" value="PAS"/>
    <property type="match status" value="1"/>
</dbReference>
<dbReference type="InterPro" id="IPR003661">
    <property type="entry name" value="HisK_dim/P_dom"/>
</dbReference>
<dbReference type="InterPro" id="IPR003594">
    <property type="entry name" value="HATPase_dom"/>
</dbReference>
<dbReference type="SMART" id="SM01079">
    <property type="entry name" value="CHASE"/>
    <property type="match status" value="1"/>
</dbReference>
<protein>
    <recommendedName>
        <fullName evidence="3">histidine kinase</fullName>
        <ecNumber evidence="3">2.7.13.3</ecNumber>
    </recommendedName>
</protein>
<feature type="transmembrane region" description="Helical" evidence="10">
    <location>
        <begin position="29"/>
        <end position="52"/>
    </location>
</feature>
<evidence type="ECO:0000313" key="17">
    <source>
        <dbReference type="Proteomes" id="UP001500279"/>
    </source>
</evidence>
<keyword evidence="4 8" id="KW-0597">Phosphoprotein</keyword>
<evidence type="ECO:0000259" key="14">
    <source>
        <dbReference type="PROSITE" id="PS50113"/>
    </source>
</evidence>
<feature type="domain" description="Response regulatory" evidence="12">
    <location>
        <begin position="789"/>
        <end position="905"/>
    </location>
</feature>
<dbReference type="CDD" id="cd00082">
    <property type="entry name" value="HisKA"/>
    <property type="match status" value="1"/>
</dbReference>
<evidence type="ECO:0000259" key="11">
    <source>
        <dbReference type="PROSITE" id="PS50109"/>
    </source>
</evidence>
<evidence type="ECO:0000256" key="8">
    <source>
        <dbReference type="PROSITE-ProRule" id="PRU00169"/>
    </source>
</evidence>
<dbReference type="PANTHER" id="PTHR43065:SF42">
    <property type="entry name" value="TWO-COMPONENT SENSOR PPRA"/>
    <property type="match status" value="1"/>
</dbReference>
<dbReference type="InterPro" id="IPR001789">
    <property type="entry name" value="Sig_transdc_resp-reg_receiver"/>
</dbReference>
<evidence type="ECO:0000256" key="2">
    <source>
        <dbReference type="ARBA" id="ARBA00004370"/>
    </source>
</evidence>
<dbReference type="SMART" id="SM00387">
    <property type="entry name" value="HATPase_c"/>
    <property type="match status" value="1"/>
</dbReference>
<dbReference type="Pfam" id="PF13188">
    <property type="entry name" value="PAS_8"/>
    <property type="match status" value="1"/>
</dbReference>
<dbReference type="Gene3D" id="3.30.450.20">
    <property type="entry name" value="PAS domain"/>
    <property type="match status" value="1"/>
</dbReference>
<dbReference type="PROSITE" id="PS50112">
    <property type="entry name" value="PAS"/>
    <property type="match status" value="1"/>
</dbReference>
<dbReference type="PROSITE" id="PS50839">
    <property type="entry name" value="CHASE"/>
    <property type="match status" value="1"/>
</dbReference>
<dbReference type="SMART" id="SM00388">
    <property type="entry name" value="HisKA"/>
    <property type="match status" value="1"/>
</dbReference>
<dbReference type="InterPro" id="IPR001610">
    <property type="entry name" value="PAC"/>
</dbReference>
<comment type="caution">
    <text evidence="16">The sequence shown here is derived from an EMBL/GenBank/DDBJ whole genome shotgun (WGS) entry which is preliminary data.</text>
</comment>
<comment type="catalytic activity">
    <reaction evidence="1">
        <text>ATP + protein L-histidine = ADP + protein N-phospho-L-histidine.</text>
        <dbReference type="EC" id="2.7.13.3"/>
    </reaction>
</comment>
<feature type="domain" description="Histidine kinase" evidence="11">
    <location>
        <begin position="534"/>
        <end position="766"/>
    </location>
</feature>
<dbReference type="Pfam" id="PF00512">
    <property type="entry name" value="HisKA"/>
    <property type="match status" value="1"/>
</dbReference>
<reference evidence="17" key="1">
    <citation type="journal article" date="2019" name="Int. J. Syst. Evol. Microbiol.">
        <title>The Global Catalogue of Microorganisms (GCM) 10K type strain sequencing project: providing services to taxonomists for standard genome sequencing and annotation.</title>
        <authorList>
            <consortium name="The Broad Institute Genomics Platform"/>
            <consortium name="The Broad Institute Genome Sequencing Center for Infectious Disease"/>
            <person name="Wu L."/>
            <person name="Ma J."/>
        </authorList>
    </citation>
    <scope>NUCLEOTIDE SEQUENCE [LARGE SCALE GENOMIC DNA]</scope>
    <source>
        <strain evidence="17">JCM 15503</strain>
    </source>
</reference>
<dbReference type="PRINTS" id="PR00344">
    <property type="entry name" value="BCTRLSENSOR"/>
</dbReference>
<feature type="modified residue" description="4-aspartylphosphate" evidence="8">
    <location>
        <position position="840"/>
    </location>
</feature>
<proteinExistence type="predicted"/>
<feature type="transmembrane region" description="Helical" evidence="10">
    <location>
        <begin position="338"/>
        <end position="356"/>
    </location>
</feature>
<dbReference type="PROSITE" id="PS50109">
    <property type="entry name" value="HIS_KIN"/>
    <property type="match status" value="1"/>
</dbReference>
<dbReference type="Gene3D" id="3.40.50.2300">
    <property type="match status" value="1"/>
</dbReference>
<dbReference type="InterPro" id="IPR036097">
    <property type="entry name" value="HisK_dim/P_sf"/>
</dbReference>